<dbReference type="Proteomes" id="UP001147782">
    <property type="component" value="Unassembled WGS sequence"/>
</dbReference>
<dbReference type="GeneID" id="81443340"/>
<dbReference type="EMBL" id="JAPZBS010000009">
    <property type="protein sequence ID" value="KAJ5358835.1"/>
    <property type="molecule type" value="Genomic_DNA"/>
</dbReference>
<organism evidence="1 2">
    <name type="scientific">Penicillium cataractarum</name>
    <dbReference type="NCBI Taxonomy" id="2100454"/>
    <lineage>
        <taxon>Eukaryota</taxon>
        <taxon>Fungi</taxon>
        <taxon>Dikarya</taxon>
        <taxon>Ascomycota</taxon>
        <taxon>Pezizomycotina</taxon>
        <taxon>Eurotiomycetes</taxon>
        <taxon>Eurotiomycetidae</taxon>
        <taxon>Eurotiales</taxon>
        <taxon>Aspergillaceae</taxon>
        <taxon>Penicillium</taxon>
    </lineage>
</organism>
<dbReference type="RefSeq" id="XP_056550121.1">
    <property type="nucleotide sequence ID" value="XM_056704161.1"/>
</dbReference>
<accession>A0A9W9REM5</accession>
<gene>
    <name evidence="1" type="ORF">N7496_011248</name>
</gene>
<protein>
    <submittedName>
        <fullName evidence="1">Uncharacterized protein</fullName>
    </submittedName>
</protein>
<evidence type="ECO:0000313" key="1">
    <source>
        <dbReference type="EMBL" id="KAJ5358835.1"/>
    </source>
</evidence>
<sequence>MFWMNSQNSRHYKAGGEQRDLAAIDSKVSTLLINTQLNNAGTCPNSKTLADCRSLISERENERLLLKPLPPHD</sequence>
<reference evidence="1" key="2">
    <citation type="journal article" date="2023" name="IMA Fungus">
        <title>Comparative genomic study of the Penicillium genus elucidates a diverse pangenome and 15 lateral gene transfer events.</title>
        <authorList>
            <person name="Petersen C."/>
            <person name="Sorensen T."/>
            <person name="Nielsen M.R."/>
            <person name="Sondergaard T.E."/>
            <person name="Sorensen J.L."/>
            <person name="Fitzpatrick D.A."/>
            <person name="Frisvad J.C."/>
            <person name="Nielsen K.L."/>
        </authorList>
    </citation>
    <scope>NUCLEOTIDE SEQUENCE</scope>
    <source>
        <strain evidence="1">IBT 29864</strain>
    </source>
</reference>
<keyword evidence="2" id="KW-1185">Reference proteome</keyword>
<dbReference type="AlphaFoldDB" id="A0A9W9REM5"/>
<proteinExistence type="predicted"/>
<name>A0A9W9REM5_9EURO</name>
<evidence type="ECO:0000313" key="2">
    <source>
        <dbReference type="Proteomes" id="UP001147782"/>
    </source>
</evidence>
<comment type="caution">
    <text evidence="1">The sequence shown here is derived from an EMBL/GenBank/DDBJ whole genome shotgun (WGS) entry which is preliminary data.</text>
</comment>
<reference evidence="1" key="1">
    <citation type="submission" date="2022-11" db="EMBL/GenBank/DDBJ databases">
        <authorList>
            <person name="Petersen C."/>
        </authorList>
    </citation>
    <scope>NUCLEOTIDE SEQUENCE</scope>
    <source>
        <strain evidence="1">IBT 29864</strain>
    </source>
</reference>